<gene>
    <name evidence="1" type="ORF">Kalk_05615</name>
</gene>
<dbReference type="OrthoDB" id="8717683at2"/>
<organism evidence="1 2">
    <name type="scientific">Ketobacter alkanivorans</name>
    <dbReference type="NCBI Taxonomy" id="1917421"/>
    <lineage>
        <taxon>Bacteria</taxon>
        <taxon>Pseudomonadati</taxon>
        <taxon>Pseudomonadota</taxon>
        <taxon>Gammaproteobacteria</taxon>
        <taxon>Pseudomonadales</taxon>
        <taxon>Ketobacteraceae</taxon>
        <taxon>Ketobacter</taxon>
    </lineage>
</organism>
<dbReference type="GO" id="GO:0016829">
    <property type="term" value="F:lyase activity"/>
    <property type="evidence" value="ECO:0007669"/>
    <property type="project" value="UniProtKB-KW"/>
</dbReference>
<dbReference type="RefSeq" id="WP_101893272.1">
    <property type="nucleotide sequence ID" value="NZ_CP022684.1"/>
</dbReference>
<keyword evidence="2" id="KW-1185">Reference proteome</keyword>
<dbReference type="Proteomes" id="UP000235116">
    <property type="component" value="Chromosome"/>
</dbReference>
<evidence type="ECO:0000313" key="2">
    <source>
        <dbReference type="Proteomes" id="UP000235116"/>
    </source>
</evidence>
<dbReference type="SUPFAM" id="SSF48256">
    <property type="entry name" value="Citrate synthase"/>
    <property type="match status" value="1"/>
</dbReference>
<accession>A0A2K9LM98</accession>
<dbReference type="KEGG" id="kak:Kalk_05615"/>
<protein>
    <submittedName>
        <fullName evidence="1">Citryl-CoA lyase</fullName>
    </submittedName>
</protein>
<dbReference type="AlphaFoldDB" id="A0A2K9LM98"/>
<evidence type="ECO:0000313" key="1">
    <source>
        <dbReference type="EMBL" id="AUM11934.1"/>
    </source>
</evidence>
<dbReference type="GO" id="GO:0046912">
    <property type="term" value="F:acyltransferase activity, acyl groups converted into alkyl on transfer"/>
    <property type="evidence" value="ECO:0007669"/>
    <property type="project" value="InterPro"/>
</dbReference>
<keyword evidence="1" id="KW-0456">Lyase</keyword>
<proteinExistence type="predicted"/>
<dbReference type="InterPro" id="IPR036969">
    <property type="entry name" value="Citrate_synthase_sf"/>
</dbReference>
<dbReference type="EMBL" id="CP022684">
    <property type="protein sequence ID" value="AUM11934.1"/>
    <property type="molecule type" value="Genomic_DNA"/>
</dbReference>
<name>A0A2K9LM98_9GAMM</name>
<reference evidence="2" key="1">
    <citation type="submission" date="2017-08" db="EMBL/GenBank/DDBJ databases">
        <title>Direct submision.</title>
        <authorList>
            <person name="Kim S.-J."/>
            <person name="Rhee S.-K."/>
        </authorList>
    </citation>
    <scope>NUCLEOTIDE SEQUENCE [LARGE SCALE GENOMIC DNA]</scope>
    <source>
        <strain evidence="2">GI5</strain>
    </source>
</reference>
<sequence>MPHKFELHTSIWCEEAEPDNPFAAQRCLAHGYDVYGDIIRHASWAEYMLLLFKGDKPSTQDASLLEKLAIALANPGPREASVRAAMNGGVAGTVDAGSLIAALAVGAGQYGGSHEVYLLVEAWQRLGRDVVAWCEYLKNPNRDLHEDVWNPIEHPPGFDPHGVSCATPVKQVLEILADVSSGEHLRWLALQRASLEESTGLPLAMSAVAAAAFADLGLSGGQATMMFLMLRLPGAAVHALEQEKLGWKRFPAYGAAIHLTDDPGPSPMPDVSRYNL</sequence>